<evidence type="ECO:0000256" key="1">
    <source>
        <dbReference type="ARBA" id="ARBA00023242"/>
    </source>
</evidence>
<keyword evidence="4" id="KW-1185">Reference proteome</keyword>
<dbReference type="InterPro" id="IPR021858">
    <property type="entry name" value="Fun_TF"/>
</dbReference>
<dbReference type="PANTHER" id="PTHR37563">
    <property type="entry name" value="PHYTANOYL-COA DIOXYGENASE FAMILY PROTEIN (AFU_ORTHOLOGUE AFUA_2G03330)"/>
    <property type="match status" value="1"/>
</dbReference>
<reference evidence="3" key="2">
    <citation type="submission" date="2023-05" db="EMBL/GenBank/DDBJ databases">
        <authorList>
            <consortium name="Lawrence Berkeley National Laboratory"/>
            <person name="Steindorff A."/>
            <person name="Hensen N."/>
            <person name="Bonometti L."/>
            <person name="Westerberg I."/>
            <person name="Brannstrom I.O."/>
            <person name="Guillou S."/>
            <person name="Cros-Aarteil S."/>
            <person name="Calhoun S."/>
            <person name="Haridas S."/>
            <person name="Kuo A."/>
            <person name="Mondo S."/>
            <person name="Pangilinan J."/>
            <person name="Riley R."/>
            <person name="Labutti K."/>
            <person name="Andreopoulos B."/>
            <person name="Lipzen A."/>
            <person name="Chen C."/>
            <person name="Yanf M."/>
            <person name="Daum C."/>
            <person name="Ng V."/>
            <person name="Clum A."/>
            <person name="Ohm R."/>
            <person name="Martin F."/>
            <person name="Silar P."/>
            <person name="Natvig D."/>
            <person name="Lalanne C."/>
            <person name="Gautier V."/>
            <person name="Ament-Velasquez S.L."/>
            <person name="Kruys A."/>
            <person name="Hutchinson M.I."/>
            <person name="Powell A.J."/>
            <person name="Barry K."/>
            <person name="Miller A.N."/>
            <person name="Grigoriev I.V."/>
            <person name="Debuchy R."/>
            <person name="Gladieux P."/>
            <person name="Thoren M.H."/>
            <person name="Johannesson H."/>
        </authorList>
    </citation>
    <scope>NUCLEOTIDE SEQUENCE</scope>
    <source>
        <strain evidence="3">CBS 315.58</strain>
    </source>
</reference>
<dbReference type="EMBL" id="MU863939">
    <property type="protein sequence ID" value="KAK4198909.1"/>
    <property type="molecule type" value="Genomic_DNA"/>
</dbReference>
<dbReference type="Proteomes" id="UP001303160">
    <property type="component" value="Unassembled WGS sequence"/>
</dbReference>
<keyword evidence="3" id="KW-0560">Oxidoreductase</keyword>
<dbReference type="GO" id="GO:0051213">
    <property type="term" value="F:dioxygenase activity"/>
    <property type="evidence" value="ECO:0007669"/>
    <property type="project" value="UniProtKB-KW"/>
</dbReference>
<evidence type="ECO:0000313" key="4">
    <source>
        <dbReference type="Proteomes" id="UP001303160"/>
    </source>
</evidence>
<organism evidence="3 4">
    <name type="scientific">Triangularia verruculosa</name>
    <dbReference type="NCBI Taxonomy" id="2587418"/>
    <lineage>
        <taxon>Eukaryota</taxon>
        <taxon>Fungi</taxon>
        <taxon>Dikarya</taxon>
        <taxon>Ascomycota</taxon>
        <taxon>Pezizomycotina</taxon>
        <taxon>Sordariomycetes</taxon>
        <taxon>Sordariomycetidae</taxon>
        <taxon>Sordariales</taxon>
        <taxon>Podosporaceae</taxon>
        <taxon>Triangularia</taxon>
    </lineage>
</organism>
<feature type="region of interest" description="Disordered" evidence="2">
    <location>
        <begin position="31"/>
        <end position="57"/>
    </location>
</feature>
<reference evidence="3" key="1">
    <citation type="journal article" date="2023" name="Mol. Phylogenet. Evol.">
        <title>Genome-scale phylogeny and comparative genomics of the fungal order Sordariales.</title>
        <authorList>
            <person name="Hensen N."/>
            <person name="Bonometti L."/>
            <person name="Westerberg I."/>
            <person name="Brannstrom I.O."/>
            <person name="Guillou S."/>
            <person name="Cros-Aarteil S."/>
            <person name="Calhoun S."/>
            <person name="Haridas S."/>
            <person name="Kuo A."/>
            <person name="Mondo S."/>
            <person name="Pangilinan J."/>
            <person name="Riley R."/>
            <person name="LaButti K."/>
            <person name="Andreopoulos B."/>
            <person name="Lipzen A."/>
            <person name="Chen C."/>
            <person name="Yan M."/>
            <person name="Daum C."/>
            <person name="Ng V."/>
            <person name="Clum A."/>
            <person name="Steindorff A."/>
            <person name="Ohm R.A."/>
            <person name="Martin F."/>
            <person name="Silar P."/>
            <person name="Natvig D.O."/>
            <person name="Lalanne C."/>
            <person name="Gautier V."/>
            <person name="Ament-Velasquez S.L."/>
            <person name="Kruys A."/>
            <person name="Hutchinson M.I."/>
            <person name="Powell A.J."/>
            <person name="Barry K."/>
            <person name="Miller A.N."/>
            <person name="Grigoriev I.V."/>
            <person name="Debuchy R."/>
            <person name="Gladieux P."/>
            <person name="Hiltunen Thoren M."/>
            <person name="Johannesson H."/>
        </authorList>
    </citation>
    <scope>NUCLEOTIDE SEQUENCE</scope>
    <source>
        <strain evidence="3">CBS 315.58</strain>
    </source>
</reference>
<dbReference type="Pfam" id="PF11951">
    <property type="entry name" value="Fungal_trans_2"/>
    <property type="match status" value="1"/>
</dbReference>
<dbReference type="PANTHER" id="PTHR37563:SF2">
    <property type="entry name" value="PHYTANOYL-COA DIOXYGENASE FAMILY PROTEIN (AFU_ORTHOLOGUE AFUA_2G03330)"/>
    <property type="match status" value="1"/>
</dbReference>
<dbReference type="Gene3D" id="2.60.120.620">
    <property type="entry name" value="q2cbj1_9rhob like domain"/>
    <property type="match status" value="1"/>
</dbReference>
<sequence>MPRILNKAGDEALPVCARCLSAGRFCDRSSRPLRMRPHGENRRITTSNLPSPADPRGALSSGDNARLYQHYITTIAPWYDLSDESAIFSTELPRLALDSPLLFSAILALSAMQTSNTISPSTKAVAEFYHSHCVRLLIAFDSNADFAQREITLAAACLLRTYEIQDEETDPIRHLQGAFSLASSYLPGTHETEYPILAAGFWNYLREDITHGLFEHRPLKMDVSTLSPPKESPADQTWLNAVSLILGQILSCYMHQSPRGPVWRRLRHSDAVPGQHFPSVWMLRDCHAAVRHYDLVSLYLLGDVATTTDFEDVLALEPAGPGSEDDFLEWCALEIVGIAFTSGSHAVIVNAFGPIAFCSRSSRSAAAQQELVRLLNPCAKTIGWPIQRMITNLALFYQSRYLATIINNKRPLNGPHVIRPSQTEQLSGQLSPRNFEAAVRHIHRDGLVVVEDVAPLADLDHLNTKMVQDARNLQARGENGPFNYSLGNLQLDAPPVAEYFSNSIFTNPVASQITSHVLGPRPKWTFCSANAATPPLPGGTPQRQPVHSDADFAHPSHPFALVVNIPLVTMTPENGSTELWLGTHARGVEAQEGAHGERASGRIKQALLDERAKVRGPCQPTVKKGSIVLRDLRLWHAGMPNKSEEVRIMLAMIHFAPWYRNRMRMEFGEDVKPLLQERGPENVEAVVDWVTRDEVVGRYLDRGFGNMCDFDQEL</sequence>
<keyword evidence="3" id="KW-0223">Dioxygenase</keyword>
<evidence type="ECO:0000256" key="2">
    <source>
        <dbReference type="SAM" id="MobiDB-lite"/>
    </source>
</evidence>
<dbReference type="Pfam" id="PF05721">
    <property type="entry name" value="PhyH"/>
    <property type="match status" value="1"/>
</dbReference>
<keyword evidence="1" id="KW-0539">Nucleus</keyword>
<name>A0AAN7ATU2_9PEZI</name>
<dbReference type="SUPFAM" id="SSF51197">
    <property type="entry name" value="Clavaminate synthase-like"/>
    <property type="match status" value="1"/>
</dbReference>
<dbReference type="AlphaFoldDB" id="A0AAN7ATU2"/>
<dbReference type="InterPro" id="IPR008775">
    <property type="entry name" value="Phytyl_CoA_dOase-like"/>
</dbReference>
<protein>
    <submittedName>
        <fullName evidence="3">Phytanoyl dioxygenase</fullName>
    </submittedName>
</protein>
<accession>A0AAN7ATU2</accession>
<comment type="caution">
    <text evidence="3">The sequence shown here is derived from an EMBL/GenBank/DDBJ whole genome shotgun (WGS) entry which is preliminary data.</text>
</comment>
<proteinExistence type="predicted"/>
<dbReference type="InterPro" id="IPR051961">
    <property type="entry name" value="Fungal_Metabolite_Diox"/>
</dbReference>
<evidence type="ECO:0000313" key="3">
    <source>
        <dbReference type="EMBL" id="KAK4198909.1"/>
    </source>
</evidence>
<gene>
    <name evidence="3" type="ORF">QBC40DRAFT_340955</name>
</gene>